<dbReference type="InterPro" id="IPR007060">
    <property type="entry name" value="FtsL/DivIC"/>
</dbReference>
<gene>
    <name evidence="7 9" type="primary">ftsB</name>
    <name evidence="9" type="ORF">IT774_14615</name>
</gene>
<dbReference type="GO" id="GO:0005886">
    <property type="term" value="C:plasma membrane"/>
    <property type="evidence" value="ECO:0007669"/>
    <property type="project" value="UniProtKB-SubCell"/>
</dbReference>
<comment type="function">
    <text evidence="7">Essential cell division protein. May link together the upstream cell division proteins, which are predominantly cytoplasmic, with the downstream cell division proteins, which are predominantly periplasmic.</text>
</comment>
<keyword evidence="3 7" id="KW-0812">Transmembrane</keyword>
<feature type="topological domain" description="Cytoplasmic" evidence="7">
    <location>
        <begin position="1"/>
        <end position="6"/>
    </location>
</feature>
<keyword evidence="7" id="KW-0175">Coiled coil</keyword>
<dbReference type="EMBL" id="CP064795">
    <property type="protein sequence ID" value="QPG07247.1"/>
    <property type="molecule type" value="Genomic_DNA"/>
</dbReference>
<dbReference type="RefSeq" id="WP_195812317.1">
    <property type="nucleotide sequence ID" value="NZ_CP064795.1"/>
</dbReference>
<proteinExistence type="inferred from homology"/>
<feature type="coiled-coil region" evidence="7">
    <location>
        <begin position="32"/>
        <end position="73"/>
    </location>
</feature>
<comment type="subunit">
    <text evidence="7">Part of a complex composed of FtsB, FtsL and FtsQ.</text>
</comment>
<evidence type="ECO:0000256" key="2">
    <source>
        <dbReference type="ARBA" id="ARBA00022618"/>
    </source>
</evidence>
<comment type="similarity">
    <text evidence="7">Belongs to the FtsB family.</text>
</comment>
<comment type="subcellular location">
    <subcellularLocation>
        <location evidence="7">Cell inner membrane</location>
        <topology evidence="7">Single-pass type II membrane protein</topology>
    </subcellularLocation>
    <text evidence="7">Localizes to the division septum.</text>
</comment>
<keyword evidence="1 7" id="KW-1003">Cell membrane</keyword>
<dbReference type="KEGG" id="smaa:IT774_14615"/>
<keyword evidence="6 7" id="KW-0131">Cell cycle</keyword>
<reference evidence="9 10" key="1">
    <citation type="submission" date="2020-11" db="EMBL/GenBank/DDBJ databases">
        <title>Complete genome sequence for Salinimonas sp. strain G2-b.</title>
        <authorList>
            <person name="Park S.-J."/>
        </authorList>
    </citation>
    <scope>NUCLEOTIDE SEQUENCE [LARGE SCALE GENOMIC DNA]</scope>
    <source>
        <strain evidence="9 10">G2-b</strain>
    </source>
</reference>
<accession>A0A7S9E0K0</accession>
<evidence type="ECO:0000256" key="1">
    <source>
        <dbReference type="ARBA" id="ARBA00022475"/>
    </source>
</evidence>
<sequence length="96" mass="11222">MLKDKWIPVLLLVLVALLQYRLWFGKNSMLDYTELKEEVHRQSLQNANLAQRNALLEADINDLKIGLEAIEERARNELGLIKQGETFYRILPSEQQ</sequence>
<feature type="transmembrane region" description="Helical" evidence="8">
    <location>
        <begin position="6"/>
        <end position="24"/>
    </location>
</feature>
<dbReference type="PANTHER" id="PTHR37485">
    <property type="entry name" value="CELL DIVISION PROTEIN FTSB"/>
    <property type="match status" value="1"/>
</dbReference>
<dbReference type="AlphaFoldDB" id="A0A7S9E0K0"/>
<dbReference type="InterPro" id="IPR023081">
    <property type="entry name" value="Cell_div_FtsB"/>
</dbReference>
<organism evidence="9 10">
    <name type="scientific">Salinimonas marina</name>
    <dbReference type="NCBI Taxonomy" id="2785918"/>
    <lineage>
        <taxon>Bacteria</taxon>
        <taxon>Pseudomonadati</taxon>
        <taxon>Pseudomonadota</taxon>
        <taxon>Gammaproteobacteria</taxon>
        <taxon>Alteromonadales</taxon>
        <taxon>Alteromonadaceae</taxon>
        <taxon>Alteromonas/Salinimonas group</taxon>
        <taxon>Salinimonas</taxon>
    </lineage>
</organism>
<evidence type="ECO:0000256" key="7">
    <source>
        <dbReference type="HAMAP-Rule" id="MF_00599"/>
    </source>
</evidence>
<dbReference type="GO" id="GO:0032153">
    <property type="term" value="C:cell division site"/>
    <property type="evidence" value="ECO:0007669"/>
    <property type="project" value="UniProtKB-UniRule"/>
</dbReference>
<name>A0A7S9E0K0_9ALTE</name>
<keyword evidence="7" id="KW-0997">Cell inner membrane</keyword>
<keyword evidence="4 7" id="KW-1133">Transmembrane helix</keyword>
<dbReference type="Proteomes" id="UP000595095">
    <property type="component" value="Chromosome"/>
</dbReference>
<evidence type="ECO:0000256" key="4">
    <source>
        <dbReference type="ARBA" id="ARBA00022989"/>
    </source>
</evidence>
<keyword evidence="10" id="KW-1185">Reference proteome</keyword>
<dbReference type="PANTHER" id="PTHR37485:SF1">
    <property type="entry name" value="CELL DIVISION PROTEIN FTSB"/>
    <property type="match status" value="1"/>
</dbReference>
<keyword evidence="2 7" id="KW-0132">Cell division</keyword>
<dbReference type="Pfam" id="PF04977">
    <property type="entry name" value="DivIC"/>
    <property type="match status" value="1"/>
</dbReference>
<evidence type="ECO:0000256" key="8">
    <source>
        <dbReference type="SAM" id="Phobius"/>
    </source>
</evidence>
<dbReference type="NCBIfam" id="NF002058">
    <property type="entry name" value="PRK00888.1"/>
    <property type="match status" value="1"/>
</dbReference>
<evidence type="ECO:0000256" key="3">
    <source>
        <dbReference type="ARBA" id="ARBA00022692"/>
    </source>
</evidence>
<evidence type="ECO:0000256" key="5">
    <source>
        <dbReference type="ARBA" id="ARBA00023136"/>
    </source>
</evidence>
<evidence type="ECO:0000256" key="6">
    <source>
        <dbReference type="ARBA" id="ARBA00023306"/>
    </source>
</evidence>
<keyword evidence="5 7" id="KW-0472">Membrane</keyword>
<dbReference type="GO" id="GO:0030428">
    <property type="term" value="C:cell septum"/>
    <property type="evidence" value="ECO:0007669"/>
    <property type="project" value="TreeGrafter"/>
</dbReference>
<dbReference type="HAMAP" id="MF_00599">
    <property type="entry name" value="FtsB"/>
    <property type="match status" value="1"/>
</dbReference>
<dbReference type="GO" id="GO:0043093">
    <property type="term" value="P:FtsZ-dependent cytokinesis"/>
    <property type="evidence" value="ECO:0007669"/>
    <property type="project" value="UniProtKB-UniRule"/>
</dbReference>
<protein>
    <recommendedName>
        <fullName evidence="7">Cell division protein FtsB</fullName>
    </recommendedName>
</protein>
<feature type="topological domain" description="Periplasmic" evidence="7">
    <location>
        <begin position="25"/>
        <end position="96"/>
    </location>
</feature>
<evidence type="ECO:0000313" key="10">
    <source>
        <dbReference type="Proteomes" id="UP000595095"/>
    </source>
</evidence>
<evidence type="ECO:0000313" key="9">
    <source>
        <dbReference type="EMBL" id="QPG07247.1"/>
    </source>
</evidence>